<protein>
    <submittedName>
        <fullName evidence="1">Uncharacterized protein</fullName>
    </submittedName>
</protein>
<dbReference type="Proteomes" id="UP000199492">
    <property type="component" value="Unassembled WGS sequence"/>
</dbReference>
<dbReference type="AlphaFoldDB" id="A0A1G7WDB2"/>
<accession>A0A1G7WDB2</accession>
<proteinExistence type="predicted"/>
<gene>
    <name evidence="1" type="ORF">SAMN04489796_101325</name>
</gene>
<dbReference type="EMBL" id="FNCZ01000001">
    <property type="protein sequence ID" value="SDG69926.1"/>
    <property type="molecule type" value="Genomic_DNA"/>
</dbReference>
<reference evidence="2" key="1">
    <citation type="submission" date="2016-10" db="EMBL/GenBank/DDBJ databases">
        <authorList>
            <person name="Varghese N."/>
            <person name="Submissions S."/>
        </authorList>
    </citation>
    <scope>NUCLEOTIDE SEQUENCE [LARGE SCALE GENOMIC DNA]</scope>
    <source>
        <strain evidence="2">DSM 15363</strain>
    </source>
</reference>
<name>A0A1G7WDB2_9FLAO</name>
<dbReference type="RefSeq" id="WP_092465837.1">
    <property type="nucleotide sequence ID" value="NZ_FNCZ01000001.1"/>
</dbReference>
<organism evidence="1 2">
    <name type="scientific">Winogradskyella thalassocola</name>
    <dbReference type="NCBI Taxonomy" id="262004"/>
    <lineage>
        <taxon>Bacteria</taxon>
        <taxon>Pseudomonadati</taxon>
        <taxon>Bacteroidota</taxon>
        <taxon>Flavobacteriia</taxon>
        <taxon>Flavobacteriales</taxon>
        <taxon>Flavobacteriaceae</taxon>
        <taxon>Winogradskyella</taxon>
    </lineage>
</organism>
<evidence type="ECO:0000313" key="2">
    <source>
        <dbReference type="Proteomes" id="UP000199492"/>
    </source>
</evidence>
<evidence type="ECO:0000313" key="1">
    <source>
        <dbReference type="EMBL" id="SDG69926.1"/>
    </source>
</evidence>
<dbReference type="STRING" id="262004.SAMN04489796_101325"/>
<dbReference type="OrthoDB" id="1203134at2"/>
<sequence length="87" mass="10267">MKKNLSNIKAEIENYASESNLTALQVVDKLKDYYFNKKVNENLKLYKKGQKKVSEVTKDLKISPRKFYAILEKKNINYTKYNKNKDA</sequence>
<dbReference type="Gene3D" id="1.10.10.60">
    <property type="entry name" value="Homeodomain-like"/>
    <property type="match status" value="1"/>
</dbReference>
<keyword evidence="2" id="KW-1185">Reference proteome</keyword>